<evidence type="ECO:0000313" key="3">
    <source>
        <dbReference type="Proteomes" id="UP000324222"/>
    </source>
</evidence>
<organism evidence="2 3">
    <name type="scientific">Portunus trituberculatus</name>
    <name type="common">Swimming crab</name>
    <name type="synonym">Neptunus trituberculatus</name>
    <dbReference type="NCBI Taxonomy" id="210409"/>
    <lineage>
        <taxon>Eukaryota</taxon>
        <taxon>Metazoa</taxon>
        <taxon>Ecdysozoa</taxon>
        <taxon>Arthropoda</taxon>
        <taxon>Crustacea</taxon>
        <taxon>Multicrustacea</taxon>
        <taxon>Malacostraca</taxon>
        <taxon>Eumalacostraca</taxon>
        <taxon>Eucarida</taxon>
        <taxon>Decapoda</taxon>
        <taxon>Pleocyemata</taxon>
        <taxon>Brachyura</taxon>
        <taxon>Eubrachyura</taxon>
        <taxon>Portunoidea</taxon>
        <taxon>Portunidae</taxon>
        <taxon>Portuninae</taxon>
        <taxon>Portunus</taxon>
    </lineage>
</organism>
<protein>
    <submittedName>
        <fullName evidence="2">Uncharacterized protein</fullName>
    </submittedName>
</protein>
<gene>
    <name evidence="2" type="ORF">E2C01_100611</name>
</gene>
<evidence type="ECO:0000313" key="2">
    <source>
        <dbReference type="EMBL" id="MPD04900.1"/>
    </source>
</evidence>
<evidence type="ECO:0000256" key="1">
    <source>
        <dbReference type="SAM" id="MobiDB-lite"/>
    </source>
</evidence>
<proteinExistence type="predicted"/>
<dbReference type="EMBL" id="VSRR010143366">
    <property type="protein sequence ID" value="MPD04900.1"/>
    <property type="molecule type" value="Genomic_DNA"/>
</dbReference>
<dbReference type="Proteomes" id="UP000324222">
    <property type="component" value="Unassembled WGS sequence"/>
</dbReference>
<dbReference type="OrthoDB" id="6021714at2759"/>
<dbReference type="AlphaFoldDB" id="A0A5B7KCN3"/>
<keyword evidence="3" id="KW-1185">Reference proteome</keyword>
<dbReference type="Gene3D" id="3.30.450.20">
    <property type="entry name" value="PAS domain"/>
    <property type="match status" value="1"/>
</dbReference>
<comment type="caution">
    <text evidence="2">The sequence shown here is derived from an EMBL/GenBank/DDBJ whole genome shotgun (WGS) entry which is preliminary data.</text>
</comment>
<accession>A0A5B7KCN3</accession>
<sequence>MTGSSVFDYIHQQDHQELADQLGLTLATGQPLPSPSSLGSEEGATGSQGTMNPDGKLPCKYANRNNTALTLVSVVGLRKRETGEADRQVDFRDFLLPPCCSYGAMLVLCIQGGTVLTLPSAVLVDHKNCKVPY</sequence>
<feature type="region of interest" description="Disordered" evidence="1">
    <location>
        <begin position="28"/>
        <end position="55"/>
    </location>
</feature>
<reference evidence="2 3" key="1">
    <citation type="submission" date="2019-05" db="EMBL/GenBank/DDBJ databases">
        <title>Another draft genome of Portunus trituberculatus and its Hox gene families provides insights of decapod evolution.</title>
        <authorList>
            <person name="Jeong J.-H."/>
            <person name="Song I."/>
            <person name="Kim S."/>
            <person name="Choi T."/>
            <person name="Kim D."/>
            <person name="Ryu S."/>
            <person name="Kim W."/>
        </authorList>
    </citation>
    <scope>NUCLEOTIDE SEQUENCE [LARGE SCALE GENOMIC DNA]</scope>
    <source>
        <tissue evidence="2">Muscle</tissue>
    </source>
</reference>
<name>A0A5B7KCN3_PORTR</name>